<dbReference type="STRING" id="871968.DESME_14590"/>
<proteinExistence type="predicted"/>
<reference evidence="6 7" key="1">
    <citation type="submission" date="2013-12" db="EMBL/GenBank/DDBJ databases">
        <authorList>
            <consortium name="DOE Joint Genome Institute"/>
            <person name="Smidt H."/>
            <person name="Huntemann M."/>
            <person name="Han J."/>
            <person name="Chen A."/>
            <person name="Kyrpides N."/>
            <person name="Mavromatis K."/>
            <person name="Markowitz V."/>
            <person name="Palaniappan K."/>
            <person name="Ivanova N."/>
            <person name="Schaumberg A."/>
            <person name="Pati A."/>
            <person name="Liolios K."/>
            <person name="Nordberg H.P."/>
            <person name="Cantor M.N."/>
            <person name="Hua S.X."/>
            <person name="Woyke T."/>
        </authorList>
    </citation>
    <scope>NUCLEOTIDE SEQUENCE [LARGE SCALE GENOMIC DNA]</scope>
    <source>
        <strain evidence="7">DSM 15288</strain>
    </source>
</reference>
<evidence type="ECO:0000256" key="3">
    <source>
        <dbReference type="ARBA" id="ARBA00023163"/>
    </source>
</evidence>
<keyword evidence="3" id="KW-0804">Transcription</keyword>
<dbReference type="AlphaFoldDB" id="W0EB72"/>
<dbReference type="PANTHER" id="PTHR43479:SF11">
    <property type="entry name" value="ACREF_ENVCD OPERON REPRESSOR-RELATED"/>
    <property type="match status" value="1"/>
</dbReference>
<dbReference type="Gene3D" id="1.10.357.10">
    <property type="entry name" value="Tetracycline Repressor, domain 2"/>
    <property type="match status" value="1"/>
</dbReference>
<dbReference type="Gene3D" id="1.10.10.60">
    <property type="entry name" value="Homeodomain-like"/>
    <property type="match status" value="1"/>
</dbReference>
<evidence type="ECO:0000256" key="4">
    <source>
        <dbReference type="PROSITE-ProRule" id="PRU00335"/>
    </source>
</evidence>
<dbReference type="Pfam" id="PF00440">
    <property type="entry name" value="TetR_N"/>
    <property type="match status" value="1"/>
</dbReference>
<evidence type="ECO:0000313" key="6">
    <source>
        <dbReference type="EMBL" id="AHF08115.1"/>
    </source>
</evidence>
<dbReference type="InterPro" id="IPR050624">
    <property type="entry name" value="HTH-type_Tx_Regulator"/>
</dbReference>
<dbReference type="eggNOG" id="COG1309">
    <property type="taxonomic scope" value="Bacteria"/>
</dbReference>
<feature type="DNA-binding region" description="H-T-H motif" evidence="4">
    <location>
        <begin position="28"/>
        <end position="47"/>
    </location>
</feature>
<evidence type="ECO:0000259" key="5">
    <source>
        <dbReference type="PROSITE" id="PS50977"/>
    </source>
</evidence>
<name>W0EB72_9FIRM</name>
<dbReference type="Proteomes" id="UP000010847">
    <property type="component" value="Chromosome"/>
</dbReference>
<dbReference type="GO" id="GO:0003677">
    <property type="term" value="F:DNA binding"/>
    <property type="evidence" value="ECO:0007669"/>
    <property type="project" value="UniProtKB-UniRule"/>
</dbReference>
<dbReference type="RefSeq" id="WP_006718459.1">
    <property type="nucleotide sequence ID" value="NZ_CP007032.1"/>
</dbReference>
<dbReference type="HOGENOM" id="CLU_069356_12_2_9"/>
<organism evidence="6 7">
    <name type="scientific">Desulfitobacterium metallireducens DSM 15288</name>
    <dbReference type="NCBI Taxonomy" id="871968"/>
    <lineage>
        <taxon>Bacteria</taxon>
        <taxon>Bacillati</taxon>
        <taxon>Bacillota</taxon>
        <taxon>Clostridia</taxon>
        <taxon>Eubacteriales</taxon>
        <taxon>Desulfitobacteriaceae</taxon>
        <taxon>Desulfitobacterium</taxon>
    </lineage>
</organism>
<dbReference type="InterPro" id="IPR001647">
    <property type="entry name" value="HTH_TetR"/>
</dbReference>
<evidence type="ECO:0000256" key="1">
    <source>
        <dbReference type="ARBA" id="ARBA00023015"/>
    </source>
</evidence>
<dbReference type="PROSITE" id="PS50977">
    <property type="entry name" value="HTH_TETR_2"/>
    <property type="match status" value="1"/>
</dbReference>
<evidence type="ECO:0000256" key="2">
    <source>
        <dbReference type="ARBA" id="ARBA00023125"/>
    </source>
</evidence>
<dbReference type="PANTHER" id="PTHR43479">
    <property type="entry name" value="ACREF/ENVCD OPERON REPRESSOR-RELATED"/>
    <property type="match status" value="1"/>
</dbReference>
<dbReference type="InterPro" id="IPR023772">
    <property type="entry name" value="DNA-bd_HTH_TetR-type_CS"/>
</dbReference>
<accession>W0EB72</accession>
<dbReference type="PROSITE" id="PS01081">
    <property type="entry name" value="HTH_TETR_1"/>
    <property type="match status" value="1"/>
</dbReference>
<gene>
    <name evidence="6" type="ORF">DESME_14590</name>
</gene>
<sequence length="192" mass="21484">MTAKEEKRVEILNAAIKVFSEAGIEGATIEGIAKEAGIGKGTVYDYFDSKNTLFQEMIRYSGQRFRDDLVSVIEQGDTMMEKIRLISQFYAKFLKEHLDIFGSIMTGQTLSEDMRSRMLKEMSTTFKAVEDMIQVGIQTLELKADIDIEIAASCILGGVQSYAMKKLFVDGYNPDEIDHEGIAKVILTGLIE</sequence>
<dbReference type="PRINTS" id="PR00455">
    <property type="entry name" value="HTHTETR"/>
</dbReference>
<feature type="domain" description="HTH tetR-type" evidence="5">
    <location>
        <begin position="5"/>
        <end position="65"/>
    </location>
</feature>
<dbReference type="InterPro" id="IPR036271">
    <property type="entry name" value="Tet_transcr_reg_TetR-rel_C_sf"/>
</dbReference>
<dbReference type="GO" id="GO:0045892">
    <property type="term" value="P:negative regulation of DNA-templated transcription"/>
    <property type="evidence" value="ECO:0007669"/>
    <property type="project" value="UniProtKB-ARBA"/>
</dbReference>
<dbReference type="SUPFAM" id="SSF48498">
    <property type="entry name" value="Tetracyclin repressor-like, C-terminal domain"/>
    <property type="match status" value="1"/>
</dbReference>
<dbReference type="EMBL" id="CP007032">
    <property type="protein sequence ID" value="AHF08115.1"/>
    <property type="molecule type" value="Genomic_DNA"/>
</dbReference>
<dbReference type="KEGG" id="dmt:DESME_14590"/>
<dbReference type="SUPFAM" id="SSF46689">
    <property type="entry name" value="Homeodomain-like"/>
    <property type="match status" value="1"/>
</dbReference>
<evidence type="ECO:0000313" key="7">
    <source>
        <dbReference type="Proteomes" id="UP000010847"/>
    </source>
</evidence>
<keyword evidence="7" id="KW-1185">Reference proteome</keyword>
<keyword evidence="2 4" id="KW-0238">DNA-binding</keyword>
<dbReference type="InterPro" id="IPR009057">
    <property type="entry name" value="Homeodomain-like_sf"/>
</dbReference>
<dbReference type="FunFam" id="1.10.10.60:FF:000141">
    <property type="entry name" value="TetR family transcriptional regulator"/>
    <property type="match status" value="1"/>
</dbReference>
<keyword evidence="1" id="KW-0805">Transcription regulation</keyword>
<protein>
    <submittedName>
        <fullName evidence="6">TetR family transcriptional regulator</fullName>
    </submittedName>
</protein>